<reference evidence="3 4" key="1">
    <citation type="journal article" date="2009" name="Science">
        <title>Green evolution and dynamic adaptations revealed by genomes of the marine picoeukaryotes Micromonas.</title>
        <authorList>
            <person name="Worden A.Z."/>
            <person name="Lee J.H."/>
            <person name="Mock T."/>
            <person name="Rouze P."/>
            <person name="Simmons M.P."/>
            <person name="Aerts A.L."/>
            <person name="Allen A.E."/>
            <person name="Cuvelier M.L."/>
            <person name="Derelle E."/>
            <person name="Everett M.V."/>
            <person name="Foulon E."/>
            <person name="Grimwood J."/>
            <person name="Gundlach H."/>
            <person name="Henrissat B."/>
            <person name="Napoli C."/>
            <person name="McDonald S.M."/>
            <person name="Parker M.S."/>
            <person name="Rombauts S."/>
            <person name="Salamov A."/>
            <person name="Von Dassow P."/>
            <person name="Badger J.H."/>
            <person name="Coutinho P.M."/>
            <person name="Demir E."/>
            <person name="Dubchak I."/>
            <person name="Gentemann C."/>
            <person name="Eikrem W."/>
            <person name="Gready J.E."/>
            <person name="John U."/>
            <person name="Lanier W."/>
            <person name="Lindquist E.A."/>
            <person name="Lucas S."/>
            <person name="Mayer K.F."/>
            <person name="Moreau H."/>
            <person name="Not F."/>
            <person name="Otillar R."/>
            <person name="Panaud O."/>
            <person name="Pangilinan J."/>
            <person name="Paulsen I."/>
            <person name="Piegu B."/>
            <person name="Poliakov A."/>
            <person name="Robbens S."/>
            <person name="Schmutz J."/>
            <person name="Toulza E."/>
            <person name="Wyss T."/>
            <person name="Zelensky A."/>
            <person name="Zhou K."/>
            <person name="Armbrust E.V."/>
            <person name="Bhattacharya D."/>
            <person name="Goodenough U.W."/>
            <person name="Van de Peer Y."/>
            <person name="Grigoriev I.V."/>
        </authorList>
    </citation>
    <scope>NUCLEOTIDE SEQUENCE [LARGE SCALE GENOMIC DNA]</scope>
    <source>
        <strain evidence="3 4">CCMP1545</strain>
    </source>
</reference>
<dbReference type="EMBL" id="GG663741">
    <property type="protein sequence ID" value="EEH55980.1"/>
    <property type="molecule type" value="Genomic_DNA"/>
</dbReference>
<dbReference type="OMA" id="CRRTLHY"/>
<evidence type="ECO:0000313" key="4">
    <source>
        <dbReference type="Proteomes" id="UP000001876"/>
    </source>
</evidence>
<accession>C1MVF2</accession>
<protein>
    <submittedName>
        <fullName evidence="3">Predicted protein</fullName>
    </submittedName>
</protein>
<feature type="region of interest" description="Disordered" evidence="2">
    <location>
        <begin position="1"/>
        <end position="60"/>
    </location>
</feature>
<evidence type="ECO:0000256" key="1">
    <source>
        <dbReference type="SAM" id="Coils"/>
    </source>
</evidence>
<dbReference type="RefSeq" id="XP_003060028.1">
    <property type="nucleotide sequence ID" value="XM_003059982.1"/>
</dbReference>
<evidence type="ECO:0000256" key="2">
    <source>
        <dbReference type="SAM" id="MobiDB-lite"/>
    </source>
</evidence>
<dbReference type="GeneID" id="9685180"/>
<feature type="compositionally biased region" description="Pro residues" evidence="2">
    <location>
        <begin position="28"/>
        <end position="49"/>
    </location>
</feature>
<dbReference type="eggNOG" id="ENOG502S7AK">
    <property type="taxonomic scope" value="Eukaryota"/>
</dbReference>
<dbReference type="AlphaFoldDB" id="C1MVF2"/>
<name>C1MVF2_MICPC</name>
<organism evidence="4">
    <name type="scientific">Micromonas pusilla (strain CCMP1545)</name>
    <name type="common">Picoplanktonic green alga</name>
    <dbReference type="NCBI Taxonomy" id="564608"/>
    <lineage>
        <taxon>Eukaryota</taxon>
        <taxon>Viridiplantae</taxon>
        <taxon>Chlorophyta</taxon>
        <taxon>Mamiellophyceae</taxon>
        <taxon>Mamiellales</taxon>
        <taxon>Mamiellaceae</taxon>
        <taxon>Micromonas</taxon>
    </lineage>
</organism>
<dbReference type="KEGG" id="mpp:MICPUCDRAFT_47677"/>
<keyword evidence="1" id="KW-0175">Coiled coil</keyword>
<evidence type="ECO:0000313" key="3">
    <source>
        <dbReference type="EMBL" id="EEH55980.1"/>
    </source>
</evidence>
<dbReference type="Proteomes" id="UP000001876">
    <property type="component" value="Unassembled WGS sequence"/>
</dbReference>
<feature type="compositionally biased region" description="Low complexity" evidence="2">
    <location>
        <begin position="1"/>
        <end position="27"/>
    </location>
</feature>
<gene>
    <name evidence="3" type="ORF">MICPUCDRAFT_47677</name>
</gene>
<feature type="coiled-coil region" evidence="1">
    <location>
        <begin position="243"/>
        <end position="284"/>
    </location>
</feature>
<keyword evidence="4" id="KW-1185">Reference proteome</keyword>
<sequence length="306" mass="32905">MSAPASAAPSAPASVAAPPTPGSVAPSAAPPPEQPSASIPPMPPPPRPPTGTFAYPSMPALPLGGPPPEVLVSPEHMHAYAANCRRTLHYAVNGTLLAKRDHILHQIGRLRAKMLEVAHVRGVMERDIQSEASEALQRLASAEALKQMKVQREVDELARHADAINVLAAEVEAVTSAPDAMSSEFLGRYRAMYDACDRLARRSLPEPAEVNALDFEREARVYTAASKERDALSRLLAVKDNMIWTLVEERDAAKEELADAQREIDQLKEELDEMRAAAGQHTVVYAEGAASGEAAELNETAHVEKA</sequence>
<dbReference type="OrthoDB" id="549092at2759"/>
<proteinExistence type="predicted"/>